<dbReference type="Gene3D" id="3.40.50.720">
    <property type="entry name" value="NAD(P)-binding Rossmann-like Domain"/>
    <property type="match status" value="1"/>
</dbReference>
<organism evidence="1">
    <name type="scientific">marine sediment metagenome</name>
    <dbReference type="NCBI Taxonomy" id="412755"/>
    <lineage>
        <taxon>unclassified sequences</taxon>
        <taxon>metagenomes</taxon>
        <taxon>ecological metagenomes</taxon>
    </lineage>
</organism>
<sequence length="263" mass="30075">IIAAIKRQPKNGDDVRFVYISSVAAYGDRLPPIHMVRVGDPLKPSVGDFYATTKIAAERAVIESGLKYWVVMRQTYIAIPNVASLLDPILFHQPVNTHIELITSEDAGYGLIQTIEAPDAFYGRVYNMGGGPSCRVVFKDYIERMMKIFGLGDYRKIMPLNWFALRNFHCCWYEDSWVLNEYLGHWRHSLEDHYKQAETAAPWYLKLGGKIAPSFIIKAFIRRMADPLKWIESNDTEKIAWGISLTLSKAPSQYSVTKTLFCR</sequence>
<name>X1MKW4_9ZZZZ</name>
<reference evidence="1" key="1">
    <citation type="journal article" date="2014" name="Front. Microbiol.">
        <title>High frequency of phylogenetically diverse reductive dehalogenase-homologous genes in deep subseafloor sedimentary metagenomes.</title>
        <authorList>
            <person name="Kawai M."/>
            <person name="Futagami T."/>
            <person name="Toyoda A."/>
            <person name="Takaki Y."/>
            <person name="Nishi S."/>
            <person name="Hori S."/>
            <person name="Arai W."/>
            <person name="Tsubouchi T."/>
            <person name="Morono Y."/>
            <person name="Uchiyama I."/>
            <person name="Ito T."/>
            <person name="Fujiyama A."/>
            <person name="Inagaki F."/>
            <person name="Takami H."/>
        </authorList>
    </citation>
    <scope>NUCLEOTIDE SEQUENCE</scope>
    <source>
        <strain evidence="1">Expedition CK06-06</strain>
    </source>
</reference>
<comment type="caution">
    <text evidence="1">The sequence shown here is derived from an EMBL/GenBank/DDBJ whole genome shotgun (WGS) entry which is preliminary data.</text>
</comment>
<feature type="non-terminal residue" evidence="1">
    <location>
        <position position="1"/>
    </location>
</feature>
<proteinExistence type="predicted"/>
<dbReference type="AlphaFoldDB" id="X1MKW4"/>
<dbReference type="InterPro" id="IPR036291">
    <property type="entry name" value="NAD(P)-bd_dom_sf"/>
</dbReference>
<gene>
    <name evidence="1" type="ORF">S06H3_10333</name>
</gene>
<accession>X1MKW4</accession>
<dbReference type="SUPFAM" id="SSF51735">
    <property type="entry name" value="NAD(P)-binding Rossmann-fold domains"/>
    <property type="match status" value="1"/>
</dbReference>
<dbReference type="EMBL" id="BARV01004765">
    <property type="protein sequence ID" value="GAI06969.1"/>
    <property type="molecule type" value="Genomic_DNA"/>
</dbReference>
<protein>
    <recommendedName>
        <fullName evidence="2">NAD-dependent epimerase/dehydratase domain-containing protein</fullName>
    </recommendedName>
</protein>
<evidence type="ECO:0008006" key="2">
    <source>
        <dbReference type="Google" id="ProtNLM"/>
    </source>
</evidence>
<evidence type="ECO:0000313" key="1">
    <source>
        <dbReference type="EMBL" id="GAI06969.1"/>
    </source>
</evidence>